<dbReference type="InterPro" id="IPR036770">
    <property type="entry name" value="Ankyrin_rpt-contain_sf"/>
</dbReference>
<name>A0A485L2F3_9STRA</name>
<sequence>MGQHAEMLLRLGKNPAVAGDFEVLFAIDVFKAHITALHAARAASFDLPLRVTTVSSFGLVRERVYVSSAALAASLATFLLEDDMLRHVVADVRGDARGKLTLTSHAHLAWHALHGRLPCSICGAFLKGPKGIRVHQMIQHGLHFASAQEEALASDWQLVVYVPSSASWTSSAPASPTKVVGPMAKIDDTGILAAYAGDLPALEALVRSGTWNPERQDHNGCNALVWAAGAGQLAVCRYLVDSCRLDAAVLQGKRGMRRNALHWAARNGHIHVCHWLVHDLHVPVDAPTADGTTAFHYAVWNQQLAMCTWLVTDGGCDVHRLNSYGCNASQWSCMTGSVPMMEFLASHGLDFTLLNHNGHSALHKAAIKGHVAASRWLLTYGGLGLRHMQEDSDGFTPMSFAVENGHVELGVYLRETFERWSTEDVKGPERNG</sequence>
<dbReference type="EMBL" id="VJMH01005575">
    <property type="protein sequence ID" value="KAF0694338.1"/>
    <property type="molecule type" value="Genomic_DNA"/>
</dbReference>
<dbReference type="SMART" id="SM00248">
    <property type="entry name" value="ANK"/>
    <property type="match status" value="6"/>
</dbReference>
<dbReference type="SUPFAM" id="SSF48403">
    <property type="entry name" value="Ankyrin repeat"/>
    <property type="match status" value="1"/>
</dbReference>
<keyword evidence="6" id="KW-1185">Reference proteome</keyword>
<dbReference type="Pfam" id="PF12796">
    <property type="entry name" value="Ank_2"/>
    <property type="match status" value="2"/>
</dbReference>
<evidence type="ECO:0000313" key="6">
    <source>
        <dbReference type="Proteomes" id="UP000332933"/>
    </source>
</evidence>
<evidence type="ECO:0000313" key="5">
    <source>
        <dbReference type="EMBL" id="VFT91609.1"/>
    </source>
</evidence>
<dbReference type="Proteomes" id="UP000332933">
    <property type="component" value="Unassembled WGS sequence"/>
</dbReference>
<dbReference type="EMBL" id="CAADRA010005596">
    <property type="protein sequence ID" value="VFT91609.1"/>
    <property type="molecule type" value="Genomic_DNA"/>
</dbReference>
<dbReference type="PROSITE" id="PS50088">
    <property type="entry name" value="ANK_REPEAT"/>
    <property type="match status" value="1"/>
</dbReference>
<keyword evidence="2 3" id="KW-0040">ANK repeat</keyword>
<evidence type="ECO:0000256" key="1">
    <source>
        <dbReference type="ARBA" id="ARBA00022737"/>
    </source>
</evidence>
<gene>
    <name evidence="5" type="primary">Aste57867_14791</name>
    <name evidence="4" type="ORF">As57867_014736</name>
    <name evidence="5" type="ORF">ASTE57867_14791</name>
</gene>
<accession>A0A485L2F3</accession>
<dbReference type="InterPro" id="IPR002110">
    <property type="entry name" value="Ankyrin_rpt"/>
</dbReference>
<proteinExistence type="predicted"/>
<evidence type="ECO:0000256" key="3">
    <source>
        <dbReference type="PROSITE-ProRule" id="PRU00023"/>
    </source>
</evidence>
<evidence type="ECO:0000313" key="4">
    <source>
        <dbReference type="EMBL" id="KAF0694338.1"/>
    </source>
</evidence>
<dbReference type="OrthoDB" id="20872at2759"/>
<protein>
    <submittedName>
        <fullName evidence="5">Aste57867_14791 protein</fullName>
    </submittedName>
</protein>
<dbReference type="AlphaFoldDB" id="A0A485L2F3"/>
<organism evidence="5 6">
    <name type="scientific">Aphanomyces stellatus</name>
    <dbReference type="NCBI Taxonomy" id="120398"/>
    <lineage>
        <taxon>Eukaryota</taxon>
        <taxon>Sar</taxon>
        <taxon>Stramenopiles</taxon>
        <taxon>Oomycota</taxon>
        <taxon>Saprolegniomycetes</taxon>
        <taxon>Saprolegniales</taxon>
        <taxon>Verrucalvaceae</taxon>
        <taxon>Aphanomyces</taxon>
    </lineage>
</organism>
<dbReference type="Gene3D" id="1.25.40.20">
    <property type="entry name" value="Ankyrin repeat-containing domain"/>
    <property type="match status" value="2"/>
</dbReference>
<evidence type="ECO:0000256" key="2">
    <source>
        <dbReference type="ARBA" id="ARBA00023043"/>
    </source>
</evidence>
<dbReference type="PANTHER" id="PTHR24198:SF165">
    <property type="entry name" value="ANKYRIN REPEAT-CONTAINING PROTEIN-RELATED"/>
    <property type="match status" value="1"/>
</dbReference>
<dbReference type="PANTHER" id="PTHR24198">
    <property type="entry name" value="ANKYRIN REPEAT AND PROTEIN KINASE DOMAIN-CONTAINING PROTEIN"/>
    <property type="match status" value="1"/>
</dbReference>
<keyword evidence="1" id="KW-0677">Repeat</keyword>
<dbReference type="PROSITE" id="PS50297">
    <property type="entry name" value="ANK_REP_REGION"/>
    <property type="match status" value="1"/>
</dbReference>
<reference evidence="5 6" key="1">
    <citation type="submission" date="2019-03" db="EMBL/GenBank/DDBJ databases">
        <authorList>
            <person name="Gaulin E."/>
            <person name="Dumas B."/>
        </authorList>
    </citation>
    <scope>NUCLEOTIDE SEQUENCE [LARGE SCALE GENOMIC DNA]</scope>
    <source>
        <strain evidence="5">CBS 568.67</strain>
    </source>
</reference>
<reference evidence="4" key="2">
    <citation type="submission" date="2019-06" db="EMBL/GenBank/DDBJ databases">
        <title>Genomics analysis of Aphanomyces spp. identifies a new class of oomycete effector associated with host adaptation.</title>
        <authorList>
            <person name="Gaulin E."/>
        </authorList>
    </citation>
    <scope>NUCLEOTIDE SEQUENCE</scope>
    <source>
        <strain evidence="4">CBS 578.67</strain>
    </source>
</reference>
<feature type="repeat" description="ANK" evidence="3">
    <location>
        <begin position="357"/>
        <end position="381"/>
    </location>
</feature>